<sequence>MTSDGVIIELKHKPDENNRNGKTYTDASTGSRKITVKRFEEPQGSNFYKYTYENENKNDSHGGNFILKAIWDDSGKHIEIPLPDDKKIDGDKLEQTLDELNCYSNNAVTINLTMSNSQNHIDGGQDCCSEHKNEKRVSVKEVEIEGGKQKTKYTKYSISNGKVAGITSYKDDASNDEKNRKRDKSVTCWFQKPSSTGNNDNKQWENVSSQLQGINKDKIENEQLTCSQRTDLAKVLKLGRNNLQECTQETAGLEQSERLLRTDEDAEEQRPKHKATEERKEEAETGEEEKKENEKGSPERQVANGPYGPRGAGGPPSPPGDKGDDGEPSVPGKHGDSAKELDSGTTSLPSRDTGPKDALPTLGNTTETFTPGYPATYYSNS</sequence>
<reference evidence="2 3" key="1">
    <citation type="journal article" date="2012" name="BMC Genomics">
        <title>Comparative genomic analysis and phylogenetic position of Theileria equi.</title>
        <authorList>
            <person name="Kappmeyer L.S."/>
            <person name="Thiagarajan M."/>
            <person name="Herndon D.R."/>
            <person name="Ramsay J.D."/>
            <person name="Caler E."/>
            <person name="Djikeng A."/>
            <person name="Gillespie J.J."/>
            <person name="Lau A.O."/>
            <person name="Roalson E.H."/>
            <person name="Silva J.C."/>
            <person name="Silva M.G."/>
            <person name="Suarez C.E."/>
            <person name="Ueti M.W."/>
            <person name="Nene V.M."/>
            <person name="Mealey R.H."/>
            <person name="Knowles D.P."/>
            <person name="Brayton K.A."/>
        </authorList>
    </citation>
    <scope>NUCLEOTIDE SEQUENCE [LARGE SCALE GENOMIC DNA]</scope>
    <source>
        <strain evidence="2 3">WA</strain>
    </source>
</reference>
<proteinExistence type="predicted"/>
<accession>L0AZI6</accession>
<feature type="region of interest" description="Disordered" evidence="1">
    <location>
        <begin position="254"/>
        <end position="381"/>
    </location>
</feature>
<dbReference type="RefSeq" id="XP_004830349.1">
    <property type="nucleotide sequence ID" value="XM_004830292.1"/>
</dbReference>
<dbReference type="Proteomes" id="UP000031512">
    <property type="component" value="Chromosome 3"/>
</dbReference>
<dbReference type="AlphaFoldDB" id="L0AZI6"/>
<keyword evidence="3" id="KW-1185">Reference proteome</keyword>
<dbReference type="VEuPathDB" id="PiroplasmaDB:BEWA_000880"/>
<feature type="compositionally biased region" description="Basic and acidic residues" evidence="1">
    <location>
        <begin position="333"/>
        <end position="342"/>
    </location>
</feature>
<name>L0AZI6_THEEQ</name>
<gene>
    <name evidence="2" type="ORF">BEWA_000880</name>
</gene>
<feature type="compositionally biased region" description="Basic and acidic residues" evidence="1">
    <location>
        <begin position="255"/>
        <end position="298"/>
    </location>
</feature>
<evidence type="ECO:0000313" key="2">
    <source>
        <dbReference type="EMBL" id="AFZ80683.1"/>
    </source>
</evidence>
<dbReference type="KEGG" id="beq:BEWA_000880"/>
<dbReference type="GeneID" id="15805558"/>
<evidence type="ECO:0000313" key="3">
    <source>
        <dbReference type="Proteomes" id="UP000031512"/>
    </source>
</evidence>
<protein>
    <submittedName>
        <fullName evidence="2">Uncharacterized protein</fullName>
    </submittedName>
</protein>
<organism evidence="2 3">
    <name type="scientific">Theileria equi strain WA</name>
    <dbReference type="NCBI Taxonomy" id="1537102"/>
    <lineage>
        <taxon>Eukaryota</taxon>
        <taxon>Sar</taxon>
        <taxon>Alveolata</taxon>
        <taxon>Apicomplexa</taxon>
        <taxon>Aconoidasida</taxon>
        <taxon>Piroplasmida</taxon>
        <taxon>Theileriidae</taxon>
        <taxon>Theileria</taxon>
    </lineage>
</organism>
<dbReference type="EMBL" id="CP001670">
    <property type="protein sequence ID" value="AFZ80683.1"/>
    <property type="molecule type" value="Genomic_DNA"/>
</dbReference>
<evidence type="ECO:0000256" key="1">
    <source>
        <dbReference type="SAM" id="MobiDB-lite"/>
    </source>
</evidence>